<name>A0A7W1XC60_9BACL</name>
<proteinExistence type="predicted"/>
<dbReference type="Proteomes" id="UP000530514">
    <property type="component" value="Unassembled WGS sequence"/>
</dbReference>
<keyword evidence="3 7" id="KW-0812">Transmembrane</keyword>
<dbReference type="InterPro" id="IPR013437">
    <property type="entry name" value="FtsW"/>
</dbReference>
<dbReference type="GO" id="GO:0005886">
    <property type="term" value="C:plasma membrane"/>
    <property type="evidence" value="ECO:0007669"/>
    <property type="project" value="UniProtKB-SubCell"/>
</dbReference>
<protein>
    <submittedName>
        <fullName evidence="8">Putative lipid II flippase FtsW</fullName>
    </submittedName>
</protein>
<keyword evidence="2" id="KW-1003">Cell membrane</keyword>
<evidence type="ECO:0000313" key="9">
    <source>
        <dbReference type="Proteomes" id="UP000530514"/>
    </source>
</evidence>
<keyword evidence="6 7" id="KW-0472">Membrane</keyword>
<dbReference type="GO" id="GO:0015648">
    <property type="term" value="F:lipid-linked peptidoglycan transporter activity"/>
    <property type="evidence" value="ECO:0007669"/>
    <property type="project" value="TreeGrafter"/>
</dbReference>
<dbReference type="RefSeq" id="WP_052154343.1">
    <property type="nucleotide sequence ID" value="NZ_JACEIP010000024.1"/>
</dbReference>
<keyword evidence="9" id="KW-1185">Reference proteome</keyword>
<evidence type="ECO:0000256" key="2">
    <source>
        <dbReference type="ARBA" id="ARBA00022475"/>
    </source>
</evidence>
<evidence type="ECO:0000256" key="4">
    <source>
        <dbReference type="ARBA" id="ARBA00022960"/>
    </source>
</evidence>
<feature type="transmembrane region" description="Helical" evidence="7">
    <location>
        <begin position="304"/>
        <end position="331"/>
    </location>
</feature>
<dbReference type="AlphaFoldDB" id="A0A7W1XC60"/>
<feature type="transmembrane region" description="Helical" evidence="7">
    <location>
        <begin position="164"/>
        <end position="181"/>
    </location>
</feature>
<dbReference type="PANTHER" id="PTHR30474:SF13">
    <property type="entry name" value="STAGE V SPORULATION PROTEIN E"/>
    <property type="match status" value="1"/>
</dbReference>
<dbReference type="PANTHER" id="PTHR30474">
    <property type="entry name" value="CELL CYCLE PROTEIN"/>
    <property type="match status" value="1"/>
</dbReference>
<evidence type="ECO:0000256" key="1">
    <source>
        <dbReference type="ARBA" id="ARBA00004651"/>
    </source>
</evidence>
<reference evidence="8 9" key="1">
    <citation type="submission" date="2020-07" db="EMBL/GenBank/DDBJ databases">
        <authorList>
            <person name="Feng H."/>
        </authorList>
    </citation>
    <scope>NUCLEOTIDE SEQUENCE [LARGE SCALE GENOMIC DNA]</scope>
    <source>
        <strain evidence="9">s-11</strain>
    </source>
</reference>
<dbReference type="GO" id="GO:0051301">
    <property type="term" value="P:cell division"/>
    <property type="evidence" value="ECO:0007669"/>
    <property type="project" value="InterPro"/>
</dbReference>
<dbReference type="Pfam" id="PF01098">
    <property type="entry name" value="FTSW_RODA_SPOVE"/>
    <property type="match status" value="1"/>
</dbReference>
<evidence type="ECO:0000256" key="7">
    <source>
        <dbReference type="SAM" id="Phobius"/>
    </source>
</evidence>
<feature type="transmembrane region" description="Helical" evidence="7">
    <location>
        <begin position="188"/>
        <end position="208"/>
    </location>
</feature>
<evidence type="ECO:0000256" key="3">
    <source>
        <dbReference type="ARBA" id="ARBA00022692"/>
    </source>
</evidence>
<organism evidence="8 9">
    <name type="scientific">Thermoactinomyces daqus</name>
    <dbReference type="NCBI Taxonomy" id="1329516"/>
    <lineage>
        <taxon>Bacteria</taxon>
        <taxon>Bacillati</taxon>
        <taxon>Bacillota</taxon>
        <taxon>Bacilli</taxon>
        <taxon>Bacillales</taxon>
        <taxon>Thermoactinomycetaceae</taxon>
        <taxon>Thermoactinomyces</taxon>
    </lineage>
</organism>
<evidence type="ECO:0000256" key="6">
    <source>
        <dbReference type="ARBA" id="ARBA00023136"/>
    </source>
</evidence>
<sequence length="380" mass="41698">MKRGKPDFWLILVTFILLGFGLVMVFSASYFKGYTDPHIHDSYYFFKKQLANGLVGLILFFVVSNIPYETYRKHVGWILAVSVILLLLVPLVGQVHNGAKRWLGFGFLSFQPSELVKLGMIIYTASIMVKKQPHLDKFRRGLLPPLIIIGFVSALLVIEPHFSATMIIILTSLIIIFCAGARFKHLMYLFLSGVPVLILVMLSGSYRVDRIKTMLNPLSDPTGDGYQIIQSLIAIGPGGLTGVGLGKSIQKLAYLPEAHTDFIFSIISEELGFVGGAFLITLFIFLIVRGVLISLQAPNSYGTLLGIGIVSSIAIEAIFNLGVVTALLPVTGVPLPLISYGGTALILKLTSLGILLNISRYRTKKTKAAKPDPVSRQFRI</sequence>
<gene>
    <name evidence="8" type="primary">ftsW</name>
    <name evidence="8" type="ORF">H1164_13545</name>
</gene>
<feature type="transmembrane region" description="Helical" evidence="7">
    <location>
        <begin position="50"/>
        <end position="68"/>
    </location>
</feature>
<feature type="transmembrane region" description="Helical" evidence="7">
    <location>
        <begin position="75"/>
        <end position="93"/>
    </location>
</feature>
<comment type="subcellular location">
    <subcellularLocation>
        <location evidence="1">Cell membrane</location>
        <topology evidence="1">Multi-pass membrane protein</topology>
    </subcellularLocation>
</comment>
<dbReference type="GO" id="GO:0032153">
    <property type="term" value="C:cell division site"/>
    <property type="evidence" value="ECO:0007669"/>
    <property type="project" value="TreeGrafter"/>
</dbReference>
<accession>A0A7W1XC60</accession>
<keyword evidence="5 7" id="KW-1133">Transmembrane helix</keyword>
<feature type="transmembrane region" description="Helical" evidence="7">
    <location>
        <begin position="141"/>
        <end position="158"/>
    </location>
</feature>
<dbReference type="OrthoDB" id="9812661at2"/>
<keyword evidence="4" id="KW-0133">Cell shape</keyword>
<evidence type="ECO:0000256" key="5">
    <source>
        <dbReference type="ARBA" id="ARBA00022989"/>
    </source>
</evidence>
<comment type="caution">
    <text evidence="8">The sequence shown here is derived from an EMBL/GenBank/DDBJ whole genome shotgun (WGS) entry which is preliminary data.</text>
</comment>
<feature type="transmembrane region" description="Helical" evidence="7">
    <location>
        <begin position="337"/>
        <end position="358"/>
    </location>
</feature>
<dbReference type="InterPro" id="IPR001182">
    <property type="entry name" value="FtsW/RodA"/>
</dbReference>
<dbReference type="GO" id="GO:0009252">
    <property type="term" value="P:peptidoglycan biosynthetic process"/>
    <property type="evidence" value="ECO:0007669"/>
    <property type="project" value="InterPro"/>
</dbReference>
<dbReference type="NCBIfam" id="TIGR02614">
    <property type="entry name" value="ftsW"/>
    <property type="match status" value="1"/>
</dbReference>
<feature type="transmembrane region" description="Helical" evidence="7">
    <location>
        <begin position="105"/>
        <end position="129"/>
    </location>
</feature>
<feature type="transmembrane region" description="Helical" evidence="7">
    <location>
        <begin position="271"/>
        <end position="292"/>
    </location>
</feature>
<dbReference type="EMBL" id="JACEIP010000024">
    <property type="protein sequence ID" value="MBA4543911.1"/>
    <property type="molecule type" value="Genomic_DNA"/>
</dbReference>
<evidence type="ECO:0000313" key="8">
    <source>
        <dbReference type="EMBL" id="MBA4543911.1"/>
    </source>
</evidence>
<dbReference type="GO" id="GO:0008360">
    <property type="term" value="P:regulation of cell shape"/>
    <property type="evidence" value="ECO:0007669"/>
    <property type="project" value="UniProtKB-KW"/>
</dbReference>
<feature type="transmembrane region" description="Helical" evidence="7">
    <location>
        <begin position="7"/>
        <end position="30"/>
    </location>
</feature>